<dbReference type="EC" id="3.1.4.52" evidence="2"/>
<dbReference type="InterPro" id="IPR037522">
    <property type="entry name" value="HD_GYP_dom"/>
</dbReference>
<dbReference type="AlphaFoldDB" id="A0A1E8EXP7"/>
<evidence type="ECO:0000313" key="3">
    <source>
        <dbReference type="Proteomes" id="UP000175744"/>
    </source>
</evidence>
<comment type="caution">
    <text evidence="2">The sequence shown here is derived from an EMBL/GenBank/DDBJ whole genome shotgun (WGS) entry which is preliminary data.</text>
</comment>
<name>A0A1E8EXP7_9CLOT</name>
<dbReference type="PROSITE" id="PS51832">
    <property type="entry name" value="HD_GYP"/>
    <property type="match status" value="1"/>
</dbReference>
<evidence type="ECO:0000259" key="1">
    <source>
        <dbReference type="PROSITE" id="PS51832"/>
    </source>
</evidence>
<evidence type="ECO:0000313" key="2">
    <source>
        <dbReference type="EMBL" id="OFI05548.1"/>
    </source>
</evidence>
<sequence length="83" mass="9401">MIKKVFSQVKEEELYHDIIESLVTALEAKDLYTKGHSERVANMVHVLSKYLGIKGKKLEIIHIAAHVHDIGKIGVPDKILNKK</sequence>
<reference evidence="2 3" key="1">
    <citation type="submission" date="2016-06" db="EMBL/GenBank/DDBJ databases">
        <title>Genome sequence of Clostridium acetireducens DSM 10703.</title>
        <authorList>
            <person name="Poehlein A."/>
            <person name="Fluechter S."/>
            <person name="Duerre P."/>
            <person name="Daniel R."/>
        </authorList>
    </citation>
    <scope>NUCLEOTIDE SEQUENCE [LARGE SCALE GENOMIC DNA]</scope>
    <source>
        <strain evidence="2 3">DSM 10703</strain>
    </source>
</reference>
<dbReference type="InterPro" id="IPR003607">
    <property type="entry name" value="HD/PDEase_dom"/>
</dbReference>
<dbReference type="Proteomes" id="UP000175744">
    <property type="component" value="Unassembled WGS sequence"/>
</dbReference>
<dbReference type="Gene3D" id="1.10.3210.10">
    <property type="entry name" value="Hypothetical protein af1432"/>
    <property type="match status" value="1"/>
</dbReference>
<organism evidence="2 3">
    <name type="scientific">Clostridium acetireducens DSM 10703</name>
    <dbReference type="NCBI Taxonomy" id="1121290"/>
    <lineage>
        <taxon>Bacteria</taxon>
        <taxon>Bacillati</taxon>
        <taxon>Bacillota</taxon>
        <taxon>Clostridia</taxon>
        <taxon>Eubacteriales</taxon>
        <taxon>Clostridiaceae</taxon>
        <taxon>Clostridium</taxon>
    </lineage>
</organism>
<gene>
    <name evidence="2" type="primary">rpfG_4</name>
    <name evidence="2" type="ORF">CLOACE_16310</name>
</gene>
<keyword evidence="2" id="KW-0378">Hydrolase</keyword>
<protein>
    <submittedName>
        <fullName evidence="2">Cyclic di-GMP phosphodiesterase response regulator RpfG</fullName>
        <ecNumber evidence="2">3.1.4.52</ecNumber>
    </submittedName>
</protein>
<dbReference type="SUPFAM" id="SSF109604">
    <property type="entry name" value="HD-domain/PDEase-like"/>
    <property type="match status" value="1"/>
</dbReference>
<dbReference type="EMBL" id="LZFO01000024">
    <property type="protein sequence ID" value="OFI05548.1"/>
    <property type="molecule type" value="Genomic_DNA"/>
</dbReference>
<dbReference type="CDD" id="cd00077">
    <property type="entry name" value="HDc"/>
    <property type="match status" value="1"/>
</dbReference>
<dbReference type="PATRIC" id="fig|1121290.3.peg.1619"/>
<dbReference type="PANTHER" id="PTHR43155">
    <property type="entry name" value="CYCLIC DI-GMP PHOSPHODIESTERASE PA4108-RELATED"/>
    <property type="match status" value="1"/>
</dbReference>
<dbReference type="GO" id="GO:0071111">
    <property type="term" value="F:cyclic-guanylate-specific phosphodiesterase activity"/>
    <property type="evidence" value="ECO:0007669"/>
    <property type="project" value="UniProtKB-EC"/>
</dbReference>
<keyword evidence="3" id="KW-1185">Reference proteome</keyword>
<dbReference type="Pfam" id="PF01966">
    <property type="entry name" value="HD"/>
    <property type="match status" value="1"/>
</dbReference>
<proteinExistence type="predicted"/>
<dbReference type="InterPro" id="IPR006674">
    <property type="entry name" value="HD_domain"/>
</dbReference>
<dbReference type="OrthoDB" id="9804747at2"/>
<feature type="domain" description="HD-GYP" evidence="1">
    <location>
        <begin position="11"/>
        <end position="83"/>
    </location>
</feature>
<accession>A0A1E8EXP7</accession>
<dbReference type="STRING" id="1121290.CLAOCE_16310"/>